<comment type="caution">
    <text evidence="1">The sequence shown here is derived from an EMBL/GenBank/DDBJ whole genome shotgun (WGS) entry which is preliminary data.</text>
</comment>
<evidence type="ECO:0000313" key="1">
    <source>
        <dbReference type="EMBL" id="OYN85382.1"/>
    </source>
</evidence>
<evidence type="ECO:0000313" key="2">
    <source>
        <dbReference type="Proteomes" id="UP000216533"/>
    </source>
</evidence>
<gene>
    <name evidence="1" type="ORF">CGZ92_11375</name>
</gene>
<sequence>MVDAAYASPDPHPAELADDAVELVRRWLVESEGSQATGRAAMAADLLAGVLAHPSGLPFTMGFVDRVVRPEDPVTAAAQFAELARMDLDFLPAPLAKLVRLGGAVAPRAPHQVVPIARRVLRELVGHLVLDSRPHALKRSLAHLRRDGVRVNLNLVLAPVGEAHASAGRSR</sequence>
<organism evidence="1 2">
    <name type="scientific">Parenemella sanctibonifatiensis</name>
    <dbReference type="NCBI Taxonomy" id="2016505"/>
    <lineage>
        <taxon>Bacteria</taxon>
        <taxon>Bacillati</taxon>
        <taxon>Actinomycetota</taxon>
        <taxon>Actinomycetes</taxon>
        <taxon>Propionibacteriales</taxon>
        <taxon>Propionibacteriaceae</taxon>
        <taxon>Parenemella</taxon>
    </lineage>
</organism>
<accession>A0A255E7L6</accession>
<dbReference type="RefSeq" id="WP_094451486.1">
    <property type="nucleotide sequence ID" value="NZ_NMVI01000025.1"/>
</dbReference>
<dbReference type="Proteomes" id="UP000216533">
    <property type="component" value="Unassembled WGS sequence"/>
</dbReference>
<proteinExistence type="predicted"/>
<name>A0A255E7L6_9ACTN</name>
<reference evidence="1 2" key="1">
    <citation type="submission" date="2017-07" db="EMBL/GenBank/DDBJ databases">
        <title>Draft whole genome sequences of clinical Proprionibacteriaceae strains.</title>
        <authorList>
            <person name="Bernier A.-M."/>
            <person name="Bernard K."/>
            <person name="Domingo M.-C."/>
        </authorList>
    </citation>
    <scope>NUCLEOTIDE SEQUENCE [LARGE SCALE GENOMIC DNA]</scope>
    <source>
        <strain evidence="1 2">NML 160184</strain>
    </source>
</reference>
<dbReference type="AlphaFoldDB" id="A0A255E7L6"/>
<protein>
    <submittedName>
        <fullName evidence="1">Uncharacterized protein</fullName>
    </submittedName>
</protein>
<dbReference type="EMBL" id="NMVI01000025">
    <property type="protein sequence ID" value="OYN85382.1"/>
    <property type="molecule type" value="Genomic_DNA"/>
</dbReference>